<dbReference type="RefSeq" id="WP_377021014.1">
    <property type="nucleotide sequence ID" value="NZ_JBHLTS010000004.1"/>
</dbReference>
<gene>
    <name evidence="1" type="ORF">ACFFGT_02980</name>
</gene>
<reference evidence="1 2" key="1">
    <citation type="submission" date="2024-09" db="EMBL/GenBank/DDBJ databases">
        <authorList>
            <person name="Sun Q."/>
            <person name="Mori K."/>
        </authorList>
    </citation>
    <scope>NUCLEOTIDE SEQUENCE [LARGE SCALE GENOMIC DNA]</scope>
    <source>
        <strain evidence="1 2">NCAIM B.02415</strain>
    </source>
</reference>
<evidence type="ECO:0000313" key="2">
    <source>
        <dbReference type="Proteomes" id="UP001589828"/>
    </source>
</evidence>
<name>A0ABV6L0H7_9SPHI</name>
<accession>A0ABV6L0H7</accession>
<dbReference type="EMBL" id="JBHLTS010000004">
    <property type="protein sequence ID" value="MFC0513141.1"/>
    <property type="molecule type" value="Genomic_DNA"/>
</dbReference>
<comment type="caution">
    <text evidence="1">The sequence shown here is derived from an EMBL/GenBank/DDBJ whole genome shotgun (WGS) entry which is preliminary data.</text>
</comment>
<evidence type="ECO:0000313" key="1">
    <source>
        <dbReference type="EMBL" id="MFC0513141.1"/>
    </source>
</evidence>
<proteinExistence type="predicted"/>
<dbReference type="Proteomes" id="UP001589828">
    <property type="component" value="Unassembled WGS sequence"/>
</dbReference>
<protein>
    <submittedName>
        <fullName evidence="1">Uncharacterized protein</fullName>
    </submittedName>
</protein>
<sequence>MENMKSLADQLREQLVKPAVREEKVSAEKPGKKVKSKAKEEAAIITAILAYDTSGNKSMVHARFDEKTVRTMNQFKMATGIDVTRLVSFAVKHLFDTCPELKTTIKQFIQNTEL</sequence>
<organism evidence="1 2">
    <name type="scientific">Mucilaginibacter angelicae</name>
    <dbReference type="NCBI Taxonomy" id="869718"/>
    <lineage>
        <taxon>Bacteria</taxon>
        <taxon>Pseudomonadati</taxon>
        <taxon>Bacteroidota</taxon>
        <taxon>Sphingobacteriia</taxon>
        <taxon>Sphingobacteriales</taxon>
        <taxon>Sphingobacteriaceae</taxon>
        <taxon>Mucilaginibacter</taxon>
    </lineage>
</organism>
<keyword evidence="2" id="KW-1185">Reference proteome</keyword>